<keyword evidence="4 7" id="KW-0812">Transmembrane</keyword>
<feature type="transmembrane region" description="Helical" evidence="7">
    <location>
        <begin position="398"/>
        <end position="418"/>
    </location>
</feature>
<evidence type="ECO:0000256" key="2">
    <source>
        <dbReference type="ARBA" id="ARBA00022448"/>
    </source>
</evidence>
<evidence type="ECO:0000256" key="4">
    <source>
        <dbReference type="ARBA" id="ARBA00022692"/>
    </source>
</evidence>
<dbReference type="EMBL" id="PZKE01000004">
    <property type="protein sequence ID" value="PTE15257.1"/>
    <property type="molecule type" value="Genomic_DNA"/>
</dbReference>
<keyword evidence="2" id="KW-0813">Transport</keyword>
<evidence type="ECO:0000313" key="10">
    <source>
        <dbReference type="Proteomes" id="UP000241362"/>
    </source>
</evidence>
<feature type="transmembrane region" description="Helical" evidence="7">
    <location>
        <begin position="272"/>
        <end position="295"/>
    </location>
</feature>
<sequence length="421" mass="43572">MPQLDLLRRLTQCRAMTRASLWRNGNFRLLFASTTATNMGDGVIAVAVPWLATLLTHDPLLIGLVAAARQAPWLLFALPAGVLTDRFDHARVLILADAARVGVAMALVALALLAPPGTGPALVLAALAFAMGSAEVVRDNTAQSFLPAVVPKDRLEDANGLLWSAEQVAGQFAGPPLAGILIGVAVALPFGLQAAMLAGAIALITRLRLPPAEKAAPQPFLPALREGLSFLWHHPVLRRMALALGAFNFTASIYWALVVLYAQVVLGMGPAAYGVMLAVAAGGGLAGSLIGPAILRRTGPKAGLIAGIAGFALAAAVLAFTRSPWAASAAMAVEAFTGLLWNIATVSYRQRHIPGPLLGRVNAAYRFFGTGPSAFGSLTGGAIVALGAPLGQVTALQLPYAVCLAGAVLILGYIALWLKMD</sequence>
<evidence type="ECO:0000313" key="9">
    <source>
        <dbReference type="EMBL" id="PTE15257.1"/>
    </source>
</evidence>
<keyword evidence="10" id="KW-1185">Reference proteome</keyword>
<comment type="caution">
    <text evidence="9">The sequence shown here is derived from an EMBL/GenBank/DDBJ whole genome shotgun (WGS) entry which is preliminary data.</text>
</comment>
<dbReference type="GO" id="GO:0022857">
    <property type="term" value="F:transmembrane transporter activity"/>
    <property type="evidence" value="ECO:0007669"/>
    <property type="project" value="InterPro"/>
</dbReference>
<name>A0A2T4JBQ7_FUSBL</name>
<feature type="transmembrane region" description="Helical" evidence="7">
    <location>
        <begin position="241"/>
        <end position="266"/>
    </location>
</feature>
<feature type="transmembrane region" description="Helical" evidence="7">
    <location>
        <begin position="92"/>
        <end position="114"/>
    </location>
</feature>
<reference evidence="9 10" key="1">
    <citation type="submission" date="2018-03" db="EMBL/GenBank/DDBJ databases">
        <title>Rhodobacter blasticus.</title>
        <authorList>
            <person name="Meyer T.E."/>
            <person name="Miller S."/>
            <person name="Lodha T."/>
            <person name="Gandham S."/>
            <person name="Chintalapati S."/>
            <person name="Chintalapati V.R."/>
        </authorList>
    </citation>
    <scope>NUCLEOTIDE SEQUENCE [LARGE SCALE GENOMIC DNA]</scope>
    <source>
        <strain evidence="9 10">DSM 2131</strain>
    </source>
</reference>
<dbReference type="PANTHER" id="PTHR23513:SF11">
    <property type="entry name" value="STAPHYLOFERRIN A TRANSPORTER"/>
    <property type="match status" value="1"/>
</dbReference>
<dbReference type="PROSITE" id="PS50850">
    <property type="entry name" value="MFS"/>
    <property type="match status" value="1"/>
</dbReference>
<evidence type="ECO:0000256" key="6">
    <source>
        <dbReference type="ARBA" id="ARBA00023136"/>
    </source>
</evidence>
<dbReference type="SUPFAM" id="SSF103473">
    <property type="entry name" value="MFS general substrate transporter"/>
    <property type="match status" value="1"/>
</dbReference>
<proteinExistence type="predicted"/>
<feature type="transmembrane region" description="Helical" evidence="7">
    <location>
        <begin position="180"/>
        <end position="204"/>
    </location>
</feature>
<dbReference type="PANTHER" id="PTHR23513">
    <property type="entry name" value="INTEGRAL MEMBRANE EFFLUX PROTEIN-RELATED"/>
    <property type="match status" value="1"/>
</dbReference>
<protein>
    <submittedName>
        <fullName evidence="9">MFS transporter</fullName>
    </submittedName>
</protein>
<evidence type="ECO:0000256" key="5">
    <source>
        <dbReference type="ARBA" id="ARBA00022989"/>
    </source>
</evidence>
<evidence type="ECO:0000259" key="8">
    <source>
        <dbReference type="PROSITE" id="PS50850"/>
    </source>
</evidence>
<dbReference type="Pfam" id="PF05977">
    <property type="entry name" value="MFS_3"/>
    <property type="match status" value="1"/>
</dbReference>
<evidence type="ECO:0000256" key="7">
    <source>
        <dbReference type="SAM" id="Phobius"/>
    </source>
</evidence>
<evidence type="ECO:0000256" key="3">
    <source>
        <dbReference type="ARBA" id="ARBA00022475"/>
    </source>
</evidence>
<dbReference type="CDD" id="cd06173">
    <property type="entry name" value="MFS_MefA_like"/>
    <property type="match status" value="1"/>
</dbReference>
<comment type="subcellular location">
    <subcellularLocation>
        <location evidence="1">Cell membrane</location>
        <topology evidence="1">Multi-pass membrane protein</topology>
    </subcellularLocation>
</comment>
<dbReference type="Gene3D" id="1.20.1250.20">
    <property type="entry name" value="MFS general substrate transporter like domains"/>
    <property type="match status" value="1"/>
</dbReference>
<feature type="domain" description="Major facilitator superfamily (MFS) profile" evidence="8">
    <location>
        <begin position="26"/>
        <end position="421"/>
    </location>
</feature>
<organism evidence="9 10">
    <name type="scientific">Fuscovulum blasticum DSM 2131</name>
    <dbReference type="NCBI Taxonomy" id="1188250"/>
    <lineage>
        <taxon>Bacteria</taxon>
        <taxon>Pseudomonadati</taxon>
        <taxon>Pseudomonadota</taxon>
        <taxon>Alphaproteobacteria</taxon>
        <taxon>Rhodobacterales</taxon>
        <taxon>Paracoccaceae</taxon>
        <taxon>Pseudogemmobacter</taxon>
    </lineage>
</organism>
<feature type="transmembrane region" description="Helical" evidence="7">
    <location>
        <begin position="302"/>
        <end position="320"/>
    </location>
</feature>
<accession>A0A2T4JBQ7</accession>
<dbReference type="AlphaFoldDB" id="A0A2T4JBQ7"/>
<dbReference type="GO" id="GO:0005886">
    <property type="term" value="C:plasma membrane"/>
    <property type="evidence" value="ECO:0007669"/>
    <property type="project" value="UniProtKB-SubCell"/>
</dbReference>
<gene>
    <name evidence="9" type="ORF">C5F44_05445</name>
</gene>
<dbReference type="InterPro" id="IPR036259">
    <property type="entry name" value="MFS_trans_sf"/>
</dbReference>
<evidence type="ECO:0000256" key="1">
    <source>
        <dbReference type="ARBA" id="ARBA00004651"/>
    </source>
</evidence>
<feature type="transmembrane region" description="Helical" evidence="7">
    <location>
        <begin position="60"/>
        <end position="80"/>
    </location>
</feature>
<dbReference type="InterPro" id="IPR020846">
    <property type="entry name" value="MFS_dom"/>
</dbReference>
<keyword evidence="3" id="KW-1003">Cell membrane</keyword>
<feature type="transmembrane region" description="Helical" evidence="7">
    <location>
        <begin position="365"/>
        <end position="386"/>
    </location>
</feature>
<keyword evidence="5 7" id="KW-1133">Transmembrane helix</keyword>
<feature type="transmembrane region" description="Helical" evidence="7">
    <location>
        <begin position="27"/>
        <end position="48"/>
    </location>
</feature>
<feature type="transmembrane region" description="Helical" evidence="7">
    <location>
        <begin position="326"/>
        <end position="344"/>
    </location>
</feature>
<dbReference type="Proteomes" id="UP000241362">
    <property type="component" value="Unassembled WGS sequence"/>
</dbReference>
<keyword evidence="6 7" id="KW-0472">Membrane</keyword>
<dbReference type="InterPro" id="IPR010290">
    <property type="entry name" value="TM_effector"/>
</dbReference>